<keyword evidence="1" id="KW-0805">Transcription regulation</keyword>
<dbReference type="InterPro" id="IPR009057">
    <property type="entry name" value="Homeodomain-like_sf"/>
</dbReference>
<dbReference type="Pfam" id="PF00440">
    <property type="entry name" value="TetR_N"/>
    <property type="match status" value="1"/>
</dbReference>
<dbReference type="InterPro" id="IPR001647">
    <property type="entry name" value="HTH_TetR"/>
</dbReference>
<dbReference type="PANTHER" id="PTHR30055">
    <property type="entry name" value="HTH-TYPE TRANSCRIPTIONAL REGULATOR RUTR"/>
    <property type="match status" value="1"/>
</dbReference>
<name>A0A849A580_9ACTN</name>
<evidence type="ECO:0000313" key="6">
    <source>
        <dbReference type="Proteomes" id="UP000562984"/>
    </source>
</evidence>
<reference evidence="5 6" key="1">
    <citation type="submission" date="2020-05" db="EMBL/GenBank/DDBJ databases">
        <title>Nakamurella sp. DB0629 isolated from air conditioner.</title>
        <authorList>
            <person name="Kim D.H."/>
            <person name="Kim D.-U."/>
        </authorList>
    </citation>
    <scope>NUCLEOTIDE SEQUENCE [LARGE SCALE GENOMIC DNA]</scope>
    <source>
        <strain evidence="5 6">DB0629</strain>
    </source>
</reference>
<dbReference type="Proteomes" id="UP000562984">
    <property type="component" value="Unassembled WGS sequence"/>
</dbReference>
<feature type="domain" description="HTH tetR-type" evidence="4">
    <location>
        <begin position="18"/>
        <end position="49"/>
    </location>
</feature>
<dbReference type="EMBL" id="JABEND010000002">
    <property type="protein sequence ID" value="NNG34796.1"/>
    <property type="molecule type" value="Genomic_DNA"/>
</dbReference>
<evidence type="ECO:0000256" key="3">
    <source>
        <dbReference type="ARBA" id="ARBA00023163"/>
    </source>
</evidence>
<dbReference type="AlphaFoldDB" id="A0A849A580"/>
<keyword evidence="3" id="KW-0804">Transcription</keyword>
<sequence>MAASLREQLKHATQLRVLAAASRLFRERGFAATTVRDIAEAADVSAGTVMAVGDKNALLVRIFDAMVADEHGRRAGRDRQLSVNGSDSCVQRLSVLVQPFVAMFTGSPELARSYASILVSGNHSSSLFTELTDRLVEEFATAVTEHGCTSQADAPAKAQALYAAYVGTLFTWSALGLADPSRLTDSLRTSFAAISICKE</sequence>
<dbReference type="Gene3D" id="1.10.357.10">
    <property type="entry name" value="Tetracycline Repressor, domain 2"/>
    <property type="match status" value="1"/>
</dbReference>
<dbReference type="SUPFAM" id="SSF46689">
    <property type="entry name" value="Homeodomain-like"/>
    <property type="match status" value="1"/>
</dbReference>
<protein>
    <submittedName>
        <fullName evidence="5">TetR/AcrR family transcriptional regulator</fullName>
    </submittedName>
</protein>
<keyword evidence="6" id="KW-1185">Reference proteome</keyword>
<accession>A0A849A580</accession>
<keyword evidence="2" id="KW-0238">DNA-binding</keyword>
<dbReference type="GO" id="GO:0003700">
    <property type="term" value="F:DNA-binding transcription factor activity"/>
    <property type="evidence" value="ECO:0007669"/>
    <property type="project" value="TreeGrafter"/>
</dbReference>
<proteinExistence type="predicted"/>
<dbReference type="GO" id="GO:0000976">
    <property type="term" value="F:transcription cis-regulatory region binding"/>
    <property type="evidence" value="ECO:0007669"/>
    <property type="project" value="TreeGrafter"/>
</dbReference>
<comment type="caution">
    <text evidence="5">The sequence shown here is derived from an EMBL/GenBank/DDBJ whole genome shotgun (WGS) entry which is preliminary data.</text>
</comment>
<evidence type="ECO:0000256" key="2">
    <source>
        <dbReference type="ARBA" id="ARBA00023125"/>
    </source>
</evidence>
<dbReference type="InterPro" id="IPR050109">
    <property type="entry name" value="HTH-type_TetR-like_transc_reg"/>
</dbReference>
<evidence type="ECO:0000256" key="1">
    <source>
        <dbReference type="ARBA" id="ARBA00023015"/>
    </source>
</evidence>
<dbReference type="PANTHER" id="PTHR30055:SF234">
    <property type="entry name" value="HTH-TYPE TRANSCRIPTIONAL REGULATOR BETI"/>
    <property type="match status" value="1"/>
</dbReference>
<dbReference type="RefSeq" id="WP_171198478.1">
    <property type="nucleotide sequence ID" value="NZ_JABEND010000002.1"/>
</dbReference>
<gene>
    <name evidence="5" type="ORF">HKD39_03465</name>
</gene>
<organism evidence="5 6">
    <name type="scientific">Nakamurella aerolata</name>
    <dbReference type="NCBI Taxonomy" id="1656892"/>
    <lineage>
        <taxon>Bacteria</taxon>
        <taxon>Bacillati</taxon>
        <taxon>Actinomycetota</taxon>
        <taxon>Actinomycetes</taxon>
        <taxon>Nakamurellales</taxon>
        <taxon>Nakamurellaceae</taxon>
        <taxon>Nakamurella</taxon>
    </lineage>
</organism>
<evidence type="ECO:0000313" key="5">
    <source>
        <dbReference type="EMBL" id="NNG34796.1"/>
    </source>
</evidence>
<evidence type="ECO:0000259" key="4">
    <source>
        <dbReference type="Pfam" id="PF00440"/>
    </source>
</evidence>